<evidence type="ECO:0000313" key="5">
    <source>
        <dbReference type="EMBL" id="QEE27563.1"/>
    </source>
</evidence>
<dbReference type="AlphaFoldDB" id="A0A5B9E5K4"/>
<dbReference type="Proteomes" id="UP000321820">
    <property type="component" value="Chromosome"/>
</dbReference>
<name>A0A5B9E5K4_9BACT</name>
<dbReference type="PROSITE" id="PS00356">
    <property type="entry name" value="HTH_LACI_1"/>
    <property type="match status" value="1"/>
</dbReference>
<dbReference type="GO" id="GO:0003700">
    <property type="term" value="F:DNA-binding transcription factor activity"/>
    <property type="evidence" value="ECO:0007669"/>
    <property type="project" value="TreeGrafter"/>
</dbReference>
<keyword evidence="6" id="KW-1185">Reference proteome</keyword>
<sequence>MRATLKDIAEAVGVSIVTVSKVMRGHGDIGQETRKKVLDKAKELNFRPNLAARSLVTGKSSIVGLVVPDLLHPYFVEIAKSLAATLRKNGYYLMLSSSEEDPRMEEQEVEHLLALRLDALVVASCAPTVPKLFGDIQDQGTPLVLLDRSFEGFRCNFIGSDNAQMGHLATRHLFSLKRKRIAHIRGPENSIGRGRFEGYLKAFEEEGLEPNPKYVVGTSTVDVDSTVQGRDAMKRLLSLKPRPDAVFCYSDPIAIGAMDAIVDAGLRIPEDIAVVGCGNLHYDEHLRVPLTSVDQGSTRIGVRAAKMLLSILDSKAAPSGKPTIRRTIEPAEIVIRESTRR</sequence>
<gene>
    <name evidence="5" type="ORF">FTW19_05810</name>
</gene>
<dbReference type="PROSITE" id="PS50932">
    <property type="entry name" value="HTH_LACI_2"/>
    <property type="match status" value="1"/>
</dbReference>
<dbReference type="InterPro" id="IPR000843">
    <property type="entry name" value="HTH_LacI"/>
</dbReference>
<organism evidence="5 6">
    <name type="scientific">Terriglobus albidus</name>
    <dbReference type="NCBI Taxonomy" id="1592106"/>
    <lineage>
        <taxon>Bacteria</taxon>
        <taxon>Pseudomonadati</taxon>
        <taxon>Acidobacteriota</taxon>
        <taxon>Terriglobia</taxon>
        <taxon>Terriglobales</taxon>
        <taxon>Acidobacteriaceae</taxon>
        <taxon>Terriglobus</taxon>
    </lineage>
</organism>
<dbReference type="OrthoDB" id="9784962at2"/>
<dbReference type="KEGG" id="talb:FTW19_05810"/>
<dbReference type="SMART" id="SM00354">
    <property type="entry name" value="HTH_LACI"/>
    <property type="match status" value="1"/>
</dbReference>
<evidence type="ECO:0000313" key="6">
    <source>
        <dbReference type="Proteomes" id="UP000321820"/>
    </source>
</evidence>
<dbReference type="SUPFAM" id="SSF47413">
    <property type="entry name" value="lambda repressor-like DNA-binding domains"/>
    <property type="match status" value="1"/>
</dbReference>
<keyword evidence="1" id="KW-0805">Transcription regulation</keyword>
<dbReference type="EMBL" id="CP042806">
    <property type="protein sequence ID" value="QEE27563.1"/>
    <property type="molecule type" value="Genomic_DNA"/>
</dbReference>
<dbReference type="InterPro" id="IPR001761">
    <property type="entry name" value="Peripla_BP/Lac1_sug-bd_dom"/>
</dbReference>
<dbReference type="InterPro" id="IPR010982">
    <property type="entry name" value="Lambda_DNA-bd_dom_sf"/>
</dbReference>
<proteinExistence type="predicted"/>
<dbReference type="CDD" id="cd06267">
    <property type="entry name" value="PBP1_LacI_sugar_binding-like"/>
    <property type="match status" value="1"/>
</dbReference>
<dbReference type="GO" id="GO:0000976">
    <property type="term" value="F:transcription cis-regulatory region binding"/>
    <property type="evidence" value="ECO:0007669"/>
    <property type="project" value="TreeGrafter"/>
</dbReference>
<accession>A0A5B9E5K4</accession>
<evidence type="ECO:0000256" key="2">
    <source>
        <dbReference type="ARBA" id="ARBA00023125"/>
    </source>
</evidence>
<evidence type="ECO:0000256" key="3">
    <source>
        <dbReference type="ARBA" id="ARBA00023163"/>
    </source>
</evidence>
<reference evidence="5 6" key="1">
    <citation type="submission" date="2019-08" db="EMBL/GenBank/DDBJ databases">
        <title>Complete genome sequence of Terriglobus albidus strain ORNL.</title>
        <authorList>
            <person name="Podar M."/>
        </authorList>
    </citation>
    <scope>NUCLEOTIDE SEQUENCE [LARGE SCALE GENOMIC DNA]</scope>
    <source>
        <strain evidence="5 6">ORNL</strain>
    </source>
</reference>
<dbReference type="PANTHER" id="PTHR30146:SF109">
    <property type="entry name" value="HTH-TYPE TRANSCRIPTIONAL REGULATOR GALS"/>
    <property type="match status" value="1"/>
</dbReference>
<dbReference type="Pfam" id="PF00532">
    <property type="entry name" value="Peripla_BP_1"/>
    <property type="match status" value="1"/>
</dbReference>
<feature type="domain" description="HTH lacI-type" evidence="4">
    <location>
        <begin position="3"/>
        <end position="57"/>
    </location>
</feature>
<keyword evidence="3" id="KW-0804">Transcription</keyword>
<dbReference type="Pfam" id="PF00356">
    <property type="entry name" value="LacI"/>
    <property type="match status" value="1"/>
</dbReference>
<protein>
    <submittedName>
        <fullName evidence="5">LacI family transcriptional regulator</fullName>
    </submittedName>
</protein>
<dbReference type="RefSeq" id="WP_147646754.1">
    <property type="nucleotide sequence ID" value="NZ_CP042806.1"/>
</dbReference>
<dbReference type="InterPro" id="IPR028082">
    <property type="entry name" value="Peripla_BP_I"/>
</dbReference>
<keyword evidence="2" id="KW-0238">DNA-binding</keyword>
<evidence type="ECO:0000256" key="1">
    <source>
        <dbReference type="ARBA" id="ARBA00023015"/>
    </source>
</evidence>
<dbReference type="CDD" id="cd01392">
    <property type="entry name" value="HTH_LacI"/>
    <property type="match status" value="1"/>
</dbReference>
<dbReference type="Gene3D" id="1.10.260.40">
    <property type="entry name" value="lambda repressor-like DNA-binding domains"/>
    <property type="match status" value="1"/>
</dbReference>
<dbReference type="Gene3D" id="3.40.50.2300">
    <property type="match status" value="2"/>
</dbReference>
<dbReference type="SUPFAM" id="SSF53822">
    <property type="entry name" value="Periplasmic binding protein-like I"/>
    <property type="match status" value="1"/>
</dbReference>
<evidence type="ECO:0000259" key="4">
    <source>
        <dbReference type="PROSITE" id="PS50932"/>
    </source>
</evidence>
<dbReference type="PANTHER" id="PTHR30146">
    <property type="entry name" value="LACI-RELATED TRANSCRIPTIONAL REPRESSOR"/>
    <property type="match status" value="1"/>
</dbReference>